<comment type="cofactor">
    <cofactor evidence="3">
        <name>Zn(2+)</name>
        <dbReference type="ChEBI" id="CHEBI:29105"/>
    </cofactor>
</comment>
<dbReference type="InterPro" id="IPR016037">
    <property type="entry name" value="DHQ_synth_AroB"/>
</dbReference>
<dbReference type="NCBIfam" id="TIGR01357">
    <property type="entry name" value="aroB"/>
    <property type="match status" value="1"/>
</dbReference>
<keyword evidence="4" id="KW-0479">Metal-binding</keyword>
<dbReference type="PANTHER" id="PTHR43622">
    <property type="entry name" value="3-DEHYDROQUINATE SYNTHASE"/>
    <property type="match status" value="1"/>
</dbReference>
<dbReference type="Proteomes" id="UP000824178">
    <property type="component" value="Unassembled WGS sequence"/>
</dbReference>
<evidence type="ECO:0000259" key="11">
    <source>
        <dbReference type="Pfam" id="PF01761"/>
    </source>
</evidence>
<dbReference type="EMBL" id="JAHLFH010000046">
    <property type="protein sequence ID" value="MBU3819218.1"/>
    <property type="molecule type" value="Genomic_DNA"/>
</dbReference>
<dbReference type="Pfam" id="PF24621">
    <property type="entry name" value="DHQS_C"/>
    <property type="match status" value="1"/>
</dbReference>
<dbReference type="Gene3D" id="3.40.50.1970">
    <property type="match status" value="1"/>
</dbReference>
<dbReference type="InterPro" id="IPR056179">
    <property type="entry name" value="DHQS_C"/>
</dbReference>
<organism evidence="13 14">
    <name type="scientific">Candidatus Faecalibacterium intestinavium</name>
    <dbReference type="NCBI Taxonomy" id="2838580"/>
    <lineage>
        <taxon>Bacteria</taxon>
        <taxon>Bacillati</taxon>
        <taxon>Bacillota</taxon>
        <taxon>Clostridia</taxon>
        <taxon>Eubacteriales</taxon>
        <taxon>Oscillospiraceae</taxon>
        <taxon>Faecalibacterium</taxon>
    </lineage>
</organism>
<dbReference type="GO" id="GO:0005737">
    <property type="term" value="C:cytoplasm"/>
    <property type="evidence" value="ECO:0007669"/>
    <property type="project" value="InterPro"/>
</dbReference>
<dbReference type="AlphaFoldDB" id="A0A9E2NQ70"/>
<dbReference type="PIRSF" id="PIRSF001455">
    <property type="entry name" value="DHQ_synth"/>
    <property type="match status" value="1"/>
</dbReference>
<evidence type="ECO:0000256" key="9">
    <source>
        <dbReference type="ARBA" id="ARBA00023285"/>
    </source>
</evidence>
<dbReference type="GO" id="GO:0000166">
    <property type="term" value="F:nucleotide binding"/>
    <property type="evidence" value="ECO:0007669"/>
    <property type="project" value="UniProtKB-KW"/>
</dbReference>
<evidence type="ECO:0000256" key="4">
    <source>
        <dbReference type="ARBA" id="ARBA00022723"/>
    </source>
</evidence>
<evidence type="ECO:0000256" key="5">
    <source>
        <dbReference type="ARBA" id="ARBA00022741"/>
    </source>
</evidence>
<keyword evidence="9" id="KW-0170">Cobalt</keyword>
<dbReference type="GO" id="GO:0046872">
    <property type="term" value="F:metal ion binding"/>
    <property type="evidence" value="ECO:0007669"/>
    <property type="project" value="UniProtKB-KW"/>
</dbReference>
<sequence>MSEEFLGTKLTMNLGARSYDIILRRGALQNLYQFANLGRRVAVVTDSGVPAVYAQQVADQCRDAVIITVPQGEGSKSLKTLQSVLEQMLAFGLGRGDLVVAVGGGVVGDLAGFAAAVYMRGIDFINCPTTTLSMIDSSIGGKTAVDLGDTKNIVGAFWQPKLVIVDPETLSTLPRRHFVNGLAEAVKAALLADPELFSIFEKGDVDAEIDTIIYRCLRFKKKIVEQDETEHGVRKALNFGHTIGHGIEAVKGNKGRRTTGLYHGECVALGMLPMIENKTLQKRTRAVYRRLGLPLRTGFDKEKVLAEMLHDKKAQDGRITVIKVPGLGCWRADTLPVESLRVLLGMEEGPKA</sequence>
<protein>
    <recommendedName>
        <fullName evidence="10">3-dehydroquinate synthase</fullName>
        <ecNumber evidence="10">4.2.3.4</ecNumber>
    </recommendedName>
</protein>
<keyword evidence="8 13" id="KW-0456">Lyase</keyword>
<keyword evidence="7" id="KW-0520">NAD</keyword>
<accession>A0A9E2NQ70</accession>
<evidence type="ECO:0000256" key="3">
    <source>
        <dbReference type="ARBA" id="ARBA00001947"/>
    </source>
</evidence>
<dbReference type="GO" id="GO:0009423">
    <property type="term" value="P:chorismate biosynthetic process"/>
    <property type="evidence" value="ECO:0007669"/>
    <property type="project" value="UniProtKB-UniRule"/>
</dbReference>
<dbReference type="PANTHER" id="PTHR43622:SF1">
    <property type="entry name" value="3-DEHYDROQUINATE SYNTHASE"/>
    <property type="match status" value="1"/>
</dbReference>
<dbReference type="GO" id="GO:0003856">
    <property type="term" value="F:3-dehydroquinate synthase activity"/>
    <property type="evidence" value="ECO:0007669"/>
    <property type="project" value="UniProtKB-UniRule"/>
</dbReference>
<evidence type="ECO:0000256" key="1">
    <source>
        <dbReference type="ARBA" id="ARBA00001911"/>
    </source>
</evidence>
<reference evidence="13" key="2">
    <citation type="submission" date="2021-04" db="EMBL/GenBank/DDBJ databases">
        <authorList>
            <person name="Gilroy R."/>
        </authorList>
    </citation>
    <scope>NUCLEOTIDE SEQUENCE</scope>
    <source>
        <strain evidence="13">742</strain>
    </source>
</reference>
<dbReference type="EC" id="4.2.3.4" evidence="10"/>
<evidence type="ECO:0000256" key="10">
    <source>
        <dbReference type="NCBIfam" id="TIGR01357"/>
    </source>
</evidence>
<evidence type="ECO:0000259" key="12">
    <source>
        <dbReference type="Pfam" id="PF24621"/>
    </source>
</evidence>
<dbReference type="CDD" id="cd08195">
    <property type="entry name" value="DHQS"/>
    <property type="match status" value="1"/>
</dbReference>
<comment type="cofactor">
    <cofactor evidence="1">
        <name>NAD(+)</name>
        <dbReference type="ChEBI" id="CHEBI:57540"/>
    </cofactor>
</comment>
<proteinExistence type="predicted"/>
<reference evidence="13" key="1">
    <citation type="journal article" date="2021" name="PeerJ">
        <title>Extensive microbial diversity within the chicken gut microbiome revealed by metagenomics and culture.</title>
        <authorList>
            <person name="Gilroy R."/>
            <person name="Ravi A."/>
            <person name="Getino M."/>
            <person name="Pursley I."/>
            <person name="Horton D.L."/>
            <person name="Alikhan N.F."/>
            <person name="Baker D."/>
            <person name="Gharbi K."/>
            <person name="Hall N."/>
            <person name="Watson M."/>
            <person name="Adriaenssens E.M."/>
            <person name="Foster-Nyarko E."/>
            <person name="Jarju S."/>
            <person name="Secka A."/>
            <person name="Antonio M."/>
            <person name="Oren A."/>
            <person name="Chaudhuri R.R."/>
            <person name="La Ragione R."/>
            <person name="Hildebrand F."/>
            <person name="Pallen M.J."/>
        </authorList>
    </citation>
    <scope>NUCLEOTIDE SEQUENCE</scope>
    <source>
        <strain evidence="13">742</strain>
    </source>
</reference>
<name>A0A9E2NQ70_9FIRM</name>
<dbReference type="SUPFAM" id="SSF56796">
    <property type="entry name" value="Dehydroquinate synthase-like"/>
    <property type="match status" value="1"/>
</dbReference>
<evidence type="ECO:0000256" key="2">
    <source>
        <dbReference type="ARBA" id="ARBA00001941"/>
    </source>
</evidence>
<dbReference type="GO" id="GO:0009073">
    <property type="term" value="P:aromatic amino acid family biosynthetic process"/>
    <property type="evidence" value="ECO:0007669"/>
    <property type="project" value="InterPro"/>
</dbReference>
<gene>
    <name evidence="13" type="primary">aroB</name>
    <name evidence="13" type="ORF">H9864_02420</name>
</gene>
<evidence type="ECO:0000313" key="13">
    <source>
        <dbReference type="EMBL" id="MBU3819218.1"/>
    </source>
</evidence>
<dbReference type="InterPro" id="IPR050071">
    <property type="entry name" value="Dehydroquinate_synthase"/>
</dbReference>
<evidence type="ECO:0000256" key="8">
    <source>
        <dbReference type="ARBA" id="ARBA00023239"/>
    </source>
</evidence>
<dbReference type="InterPro" id="IPR030960">
    <property type="entry name" value="DHQS/DOIS_N"/>
</dbReference>
<evidence type="ECO:0000256" key="6">
    <source>
        <dbReference type="ARBA" id="ARBA00022833"/>
    </source>
</evidence>
<evidence type="ECO:0000313" key="14">
    <source>
        <dbReference type="Proteomes" id="UP000824178"/>
    </source>
</evidence>
<dbReference type="Pfam" id="PF01761">
    <property type="entry name" value="DHQ_synthase"/>
    <property type="match status" value="1"/>
</dbReference>
<feature type="domain" description="3-dehydroquinate synthase N-terminal" evidence="11">
    <location>
        <begin position="67"/>
        <end position="179"/>
    </location>
</feature>
<dbReference type="FunFam" id="3.40.50.1970:FF:000007">
    <property type="entry name" value="Pentafunctional AROM polypeptide"/>
    <property type="match status" value="1"/>
</dbReference>
<keyword evidence="6" id="KW-0862">Zinc</keyword>
<evidence type="ECO:0000256" key="7">
    <source>
        <dbReference type="ARBA" id="ARBA00023027"/>
    </source>
</evidence>
<keyword evidence="5" id="KW-0547">Nucleotide-binding</keyword>
<feature type="domain" description="3-dehydroquinate synthase C-terminal" evidence="12">
    <location>
        <begin position="181"/>
        <end position="314"/>
    </location>
</feature>
<comment type="caution">
    <text evidence="13">The sequence shown here is derived from an EMBL/GenBank/DDBJ whole genome shotgun (WGS) entry which is preliminary data.</text>
</comment>
<dbReference type="InterPro" id="IPR030963">
    <property type="entry name" value="DHQ_synth_fam"/>
</dbReference>
<comment type="cofactor">
    <cofactor evidence="2">
        <name>Co(2+)</name>
        <dbReference type="ChEBI" id="CHEBI:48828"/>
    </cofactor>
</comment>
<dbReference type="Gene3D" id="1.20.1090.10">
    <property type="entry name" value="Dehydroquinate synthase-like - alpha domain"/>
    <property type="match status" value="1"/>
</dbReference>